<evidence type="ECO:0000256" key="3">
    <source>
        <dbReference type="ARBA" id="ARBA00023136"/>
    </source>
</evidence>
<accession>A0AAW9Q115</accession>
<gene>
    <name evidence="5" type="ORF">V4F39_03905</name>
</gene>
<dbReference type="PANTHER" id="PTHR23521">
    <property type="entry name" value="TRANSPORTER MFS SUPERFAMILY"/>
    <property type="match status" value="1"/>
</dbReference>
<evidence type="ECO:0000256" key="4">
    <source>
        <dbReference type="SAM" id="Phobius"/>
    </source>
</evidence>
<comment type="caution">
    <text evidence="5">The sequence shown here is derived from an EMBL/GenBank/DDBJ whole genome shotgun (WGS) entry which is preliminary data.</text>
</comment>
<dbReference type="EMBL" id="JAZIBG010000009">
    <property type="protein sequence ID" value="MEF7613044.1"/>
    <property type="molecule type" value="Genomic_DNA"/>
</dbReference>
<dbReference type="RefSeq" id="WP_332287960.1">
    <property type="nucleotide sequence ID" value="NZ_JAZIBG010000009.1"/>
</dbReference>
<feature type="transmembrane region" description="Helical" evidence="4">
    <location>
        <begin position="78"/>
        <end position="99"/>
    </location>
</feature>
<sequence>MPRMIRPGTAVAVIVLSQWLGTSLWFSPSGAADGLMLRLQLGPAAFGVLLAATQLGFIAGTLAFAASGAADRHPASRIFAWSCVAGALVNAAVALPAVGFAEACVLRFAVGLCLAGIYPLGMKMIVQWVGGKPAAALGWLIGMLTLGTAMPHGLRAAGAEWPWQAVLLASSALAVLGGAAVAWLGEGGHVRAGGKPTPVPGTPGRVTDPPAAAAPRAGLWGVARRVFAVQGFRASAFGYFGHMWELYAFWGVLPWLCAPISAALAQRQGAAAPSVALLSFAVIGVGALGCILGGQWARRIGSARVAALALAGSGAMCLAYPLLPATAPLWQLAALGFWGVCVVADSPQFSAISAQQCPPEVLASGLLVQNGIGFFITVVSILVMSHALPAWGAPALWLLAPGPVLGLIGMRALLRPPAPSGS</sequence>
<dbReference type="PANTHER" id="PTHR23521:SF3">
    <property type="entry name" value="MFS TRANSPORTER"/>
    <property type="match status" value="1"/>
</dbReference>
<keyword evidence="2 4" id="KW-1133">Transmembrane helix</keyword>
<dbReference type="InterPro" id="IPR011701">
    <property type="entry name" value="MFS"/>
</dbReference>
<evidence type="ECO:0000256" key="2">
    <source>
        <dbReference type="ARBA" id="ARBA00022989"/>
    </source>
</evidence>
<feature type="transmembrane region" description="Helical" evidence="4">
    <location>
        <begin position="361"/>
        <end position="383"/>
    </location>
</feature>
<dbReference type="GO" id="GO:0005886">
    <property type="term" value="C:plasma membrane"/>
    <property type="evidence" value="ECO:0007669"/>
    <property type="project" value="TreeGrafter"/>
</dbReference>
<feature type="transmembrane region" description="Helical" evidence="4">
    <location>
        <begin position="329"/>
        <end position="349"/>
    </location>
</feature>
<keyword evidence="1 4" id="KW-0812">Transmembrane</keyword>
<organism evidence="5 6">
    <name type="scientific">Aquincola agrisoli</name>
    <dbReference type="NCBI Taxonomy" id="3119538"/>
    <lineage>
        <taxon>Bacteria</taxon>
        <taxon>Pseudomonadati</taxon>
        <taxon>Pseudomonadota</taxon>
        <taxon>Betaproteobacteria</taxon>
        <taxon>Burkholderiales</taxon>
        <taxon>Sphaerotilaceae</taxon>
        <taxon>Aquincola</taxon>
    </lineage>
</organism>
<keyword evidence="3 4" id="KW-0472">Membrane</keyword>
<feature type="transmembrane region" description="Helical" evidence="4">
    <location>
        <begin position="305"/>
        <end position="323"/>
    </location>
</feature>
<feature type="transmembrane region" description="Helical" evidence="4">
    <location>
        <begin position="395"/>
        <end position="414"/>
    </location>
</feature>
<dbReference type="Gene3D" id="1.20.1250.20">
    <property type="entry name" value="MFS general substrate transporter like domains"/>
    <property type="match status" value="2"/>
</dbReference>
<name>A0AAW9Q115_9BURK</name>
<proteinExistence type="predicted"/>
<evidence type="ECO:0000256" key="1">
    <source>
        <dbReference type="ARBA" id="ARBA00022692"/>
    </source>
</evidence>
<evidence type="ECO:0000313" key="6">
    <source>
        <dbReference type="Proteomes" id="UP001336250"/>
    </source>
</evidence>
<dbReference type="AlphaFoldDB" id="A0AAW9Q115"/>
<dbReference type="Proteomes" id="UP001336250">
    <property type="component" value="Unassembled WGS sequence"/>
</dbReference>
<feature type="transmembrane region" description="Helical" evidence="4">
    <location>
        <begin position="166"/>
        <end position="185"/>
    </location>
</feature>
<dbReference type="Pfam" id="PF07690">
    <property type="entry name" value="MFS_1"/>
    <property type="match status" value="1"/>
</dbReference>
<feature type="transmembrane region" description="Helical" evidence="4">
    <location>
        <begin position="105"/>
        <end position="122"/>
    </location>
</feature>
<keyword evidence="6" id="KW-1185">Reference proteome</keyword>
<dbReference type="SUPFAM" id="SSF103473">
    <property type="entry name" value="MFS general substrate transporter"/>
    <property type="match status" value="1"/>
</dbReference>
<feature type="transmembrane region" description="Helical" evidence="4">
    <location>
        <begin position="271"/>
        <end position="293"/>
    </location>
</feature>
<reference evidence="5 6" key="1">
    <citation type="submission" date="2024-02" db="EMBL/GenBank/DDBJ databases">
        <title>Genome sequence of Aquincola sp. MAHUQ-54.</title>
        <authorList>
            <person name="Huq M.A."/>
        </authorList>
    </citation>
    <scope>NUCLEOTIDE SEQUENCE [LARGE SCALE GENOMIC DNA]</scope>
    <source>
        <strain evidence="5 6">MAHUQ-54</strain>
    </source>
</reference>
<protein>
    <submittedName>
        <fullName evidence="5">MFS transporter</fullName>
    </submittedName>
</protein>
<dbReference type="GO" id="GO:0022857">
    <property type="term" value="F:transmembrane transporter activity"/>
    <property type="evidence" value="ECO:0007669"/>
    <property type="project" value="InterPro"/>
</dbReference>
<dbReference type="InterPro" id="IPR036259">
    <property type="entry name" value="MFS_trans_sf"/>
</dbReference>
<feature type="transmembrane region" description="Helical" evidence="4">
    <location>
        <begin position="41"/>
        <end position="66"/>
    </location>
</feature>
<feature type="transmembrane region" description="Helical" evidence="4">
    <location>
        <begin position="134"/>
        <end position="154"/>
    </location>
</feature>
<evidence type="ECO:0000313" key="5">
    <source>
        <dbReference type="EMBL" id="MEF7613044.1"/>
    </source>
</evidence>